<organism evidence="2 3">
    <name type="scientific">Serratia symbiotica</name>
    <dbReference type="NCBI Taxonomy" id="138074"/>
    <lineage>
        <taxon>Bacteria</taxon>
        <taxon>Pseudomonadati</taxon>
        <taxon>Pseudomonadota</taxon>
        <taxon>Gammaproteobacteria</taxon>
        <taxon>Enterobacterales</taxon>
        <taxon>Yersiniaceae</taxon>
        <taxon>Serratia</taxon>
    </lineage>
</organism>
<reference evidence="2 3" key="1">
    <citation type="journal article" date="2014" name="Genome Announc.">
        <title>Whole-Genome Sequence of Serratia symbiotica Strain CWBI-2.3T, a Free-Living Symbiont of the Black Bean Aphid Aphis fabae.</title>
        <authorList>
            <person name="Foray V."/>
            <person name="Grigorescu A.S."/>
            <person name="Sabri A."/>
            <person name="Haubruge E."/>
            <person name="Lognay G."/>
            <person name="Francis F."/>
            <person name="Fauconnier M.L."/>
            <person name="Hance T."/>
            <person name="Thonart P."/>
        </authorList>
    </citation>
    <scope>NUCLEOTIDE SEQUENCE [LARGE SCALE GENOMIC DNA]</scope>
    <source>
        <strain evidence="2">CWBI-2.3</strain>
    </source>
</reference>
<sequence length="184" mass="21229">MSQEITNKSRRGLQRHVKNPFIMSASNNTKGGVKRISTGKDRLMVVNENTGEYLGGAGFFQYQEVDKTQFLKLYVNGVRAITELSSAGTKVFEILYRAMQEQKDTDTILMSYDIVDKTIIKISRTTYFKGMKELVEKSFIAETMIQNYYFINPDFMFNGDRLSFVKSYILTESKQTKMVSRKIK</sequence>
<dbReference type="EMBL" id="CP050855">
    <property type="protein sequence ID" value="QLH62877.1"/>
    <property type="molecule type" value="Genomic_DNA"/>
</dbReference>
<dbReference type="GO" id="GO:0006276">
    <property type="term" value="P:plasmid maintenance"/>
    <property type="evidence" value="ECO:0007669"/>
    <property type="project" value="InterPro"/>
</dbReference>
<dbReference type="InterPro" id="IPR008813">
    <property type="entry name" value="Plasmid_replication_RepL"/>
</dbReference>
<evidence type="ECO:0000313" key="3">
    <source>
        <dbReference type="Proteomes" id="UP000042738"/>
    </source>
</evidence>
<proteinExistence type="predicted"/>
<name>A0A7D5T857_9GAMM</name>
<accession>A0A7D5T857</accession>
<feature type="domain" description="Plasmid replication protein RepL" evidence="1">
    <location>
        <begin position="38"/>
        <end position="173"/>
    </location>
</feature>
<gene>
    <name evidence="2" type="ORF">SYMBAF_07950</name>
</gene>
<evidence type="ECO:0000313" key="2">
    <source>
        <dbReference type="EMBL" id="QLH62877.1"/>
    </source>
</evidence>
<dbReference type="RefSeq" id="WP_185899931.1">
    <property type="nucleotide sequence ID" value="NZ_CP050855.1"/>
</dbReference>
<dbReference type="AlphaFoldDB" id="A0A7D5T857"/>
<dbReference type="GeneID" id="93736433"/>
<protein>
    <submittedName>
        <fullName evidence="2">Replication protein</fullName>
    </submittedName>
</protein>
<dbReference type="Proteomes" id="UP000042738">
    <property type="component" value="Chromosome"/>
</dbReference>
<evidence type="ECO:0000259" key="1">
    <source>
        <dbReference type="Pfam" id="PF05732"/>
    </source>
</evidence>
<dbReference type="GO" id="GO:0006260">
    <property type="term" value="P:DNA replication"/>
    <property type="evidence" value="ECO:0007669"/>
    <property type="project" value="InterPro"/>
</dbReference>
<dbReference type="Pfam" id="PF05732">
    <property type="entry name" value="RepL"/>
    <property type="match status" value="1"/>
</dbReference>